<evidence type="ECO:0000313" key="1">
    <source>
        <dbReference type="EMBL" id="SCE88258.1"/>
    </source>
</evidence>
<sequence length="96" mass="10444">MFIVFGWRTAARRVAMLSLLCHVCRQQAAHPLDKLTKKFTLFFIPVLPLSTTYQLTCVACGTSQPVMKDAAEQLIAHPDSFTTAAAALGDPPVPTV</sequence>
<name>A0A1C4VWC0_MICVI</name>
<gene>
    <name evidence="1" type="ORF">GA0074695_1859</name>
</gene>
<reference evidence="2" key="1">
    <citation type="submission" date="2016-06" db="EMBL/GenBank/DDBJ databases">
        <authorList>
            <person name="Varghese N."/>
            <person name="Submissions Spin"/>
        </authorList>
    </citation>
    <scope>NUCLEOTIDE SEQUENCE [LARGE SCALE GENOMIC DNA]</scope>
    <source>
        <strain evidence="2">DSM 43909</strain>
    </source>
</reference>
<protein>
    <recommendedName>
        <fullName evidence="3">Zinc-ribbon 15 domain-containing protein</fullName>
    </recommendedName>
</protein>
<accession>A0A1C4VWC0</accession>
<dbReference type="PANTHER" id="PTHR28139:SF1">
    <property type="entry name" value="UPF0768 PROTEIN YBL029C-A"/>
    <property type="match status" value="1"/>
</dbReference>
<dbReference type="Proteomes" id="UP000198242">
    <property type="component" value="Chromosome I"/>
</dbReference>
<keyword evidence="2" id="KW-1185">Reference proteome</keyword>
<proteinExistence type="predicted"/>
<organism evidence="1 2">
    <name type="scientific">Micromonospora viridifaciens</name>
    <dbReference type="NCBI Taxonomy" id="1881"/>
    <lineage>
        <taxon>Bacteria</taxon>
        <taxon>Bacillati</taxon>
        <taxon>Actinomycetota</taxon>
        <taxon>Actinomycetes</taxon>
        <taxon>Micromonosporales</taxon>
        <taxon>Micromonosporaceae</taxon>
        <taxon>Micromonospora</taxon>
    </lineage>
</organism>
<dbReference type="EMBL" id="LT607411">
    <property type="protein sequence ID" value="SCE88258.1"/>
    <property type="molecule type" value="Genomic_DNA"/>
</dbReference>
<dbReference type="PANTHER" id="PTHR28139">
    <property type="entry name" value="UPF0768 PROTEIN YBL029C-A"/>
    <property type="match status" value="1"/>
</dbReference>
<evidence type="ECO:0008006" key="3">
    <source>
        <dbReference type="Google" id="ProtNLM"/>
    </source>
</evidence>
<evidence type="ECO:0000313" key="2">
    <source>
        <dbReference type="Proteomes" id="UP000198242"/>
    </source>
</evidence>
<dbReference type="AlphaFoldDB" id="A0A1C4VWC0"/>